<protein>
    <submittedName>
        <fullName evidence="1">Uncharacterized protein</fullName>
    </submittedName>
</protein>
<keyword evidence="2" id="KW-1185">Reference proteome</keyword>
<reference evidence="1" key="1">
    <citation type="submission" date="2018-05" db="EMBL/GenBank/DDBJ databases">
        <title>Draft genome of Mucuna pruriens seed.</title>
        <authorList>
            <person name="Nnadi N.E."/>
            <person name="Vos R."/>
            <person name="Hasami M.H."/>
            <person name="Devisetty U.K."/>
            <person name="Aguiy J.C."/>
        </authorList>
    </citation>
    <scope>NUCLEOTIDE SEQUENCE [LARGE SCALE GENOMIC DNA]</scope>
    <source>
        <strain evidence="1">JCA_2017</strain>
    </source>
</reference>
<evidence type="ECO:0000313" key="1">
    <source>
        <dbReference type="EMBL" id="RDX64441.1"/>
    </source>
</evidence>
<comment type="caution">
    <text evidence="1">The sequence shown here is derived from an EMBL/GenBank/DDBJ whole genome shotgun (WGS) entry which is preliminary data.</text>
</comment>
<sequence>MPTQGNSPSLEDLMKQLATSNLEFQQIMSFKYERHHSGPLDANRTTSQYCEPFIVGWIQQHTLINNSKSERECECTYAKKWKRTTSTSTATVAEISQCRL</sequence>
<organism evidence="1 2">
    <name type="scientific">Mucuna pruriens</name>
    <name type="common">Velvet bean</name>
    <name type="synonym">Dolichos pruriens</name>
    <dbReference type="NCBI Taxonomy" id="157652"/>
    <lineage>
        <taxon>Eukaryota</taxon>
        <taxon>Viridiplantae</taxon>
        <taxon>Streptophyta</taxon>
        <taxon>Embryophyta</taxon>
        <taxon>Tracheophyta</taxon>
        <taxon>Spermatophyta</taxon>
        <taxon>Magnoliopsida</taxon>
        <taxon>eudicotyledons</taxon>
        <taxon>Gunneridae</taxon>
        <taxon>Pentapetalae</taxon>
        <taxon>rosids</taxon>
        <taxon>fabids</taxon>
        <taxon>Fabales</taxon>
        <taxon>Fabaceae</taxon>
        <taxon>Papilionoideae</taxon>
        <taxon>50 kb inversion clade</taxon>
        <taxon>NPAAA clade</taxon>
        <taxon>indigoferoid/millettioid clade</taxon>
        <taxon>Phaseoleae</taxon>
        <taxon>Mucuna</taxon>
    </lineage>
</organism>
<gene>
    <name evidence="1" type="ORF">CR513_57013</name>
</gene>
<name>A0A371EEI4_MUCPR</name>
<dbReference type="EMBL" id="QJKJ01014381">
    <property type="protein sequence ID" value="RDX64441.1"/>
    <property type="molecule type" value="Genomic_DNA"/>
</dbReference>
<accession>A0A371EEI4</accession>
<feature type="non-terminal residue" evidence="1">
    <location>
        <position position="1"/>
    </location>
</feature>
<proteinExistence type="predicted"/>
<dbReference type="AlphaFoldDB" id="A0A371EEI4"/>
<dbReference type="Proteomes" id="UP000257109">
    <property type="component" value="Unassembled WGS sequence"/>
</dbReference>
<evidence type="ECO:0000313" key="2">
    <source>
        <dbReference type="Proteomes" id="UP000257109"/>
    </source>
</evidence>